<dbReference type="Gene3D" id="3.30.420.10">
    <property type="entry name" value="Ribonuclease H-like superfamily/Ribonuclease H"/>
    <property type="match status" value="1"/>
</dbReference>
<dbReference type="InterPro" id="IPR002156">
    <property type="entry name" value="RNaseH_domain"/>
</dbReference>
<dbReference type="CDD" id="cd06222">
    <property type="entry name" value="RNase_H_like"/>
    <property type="match status" value="1"/>
</dbReference>
<comment type="caution">
    <text evidence="3">The sequence shown here is derived from an EMBL/GenBank/DDBJ whole genome shotgun (WGS) entry which is preliminary data.</text>
</comment>
<protein>
    <recommendedName>
        <fullName evidence="2">RNase H type-1 domain-containing protein</fullName>
    </recommendedName>
</protein>
<proteinExistence type="predicted"/>
<dbReference type="PANTHER" id="PTHR47723">
    <property type="entry name" value="OS05G0353850 PROTEIN"/>
    <property type="match status" value="1"/>
</dbReference>
<keyword evidence="4" id="KW-1185">Reference proteome</keyword>
<dbReference type="GO" id="GO:0003676">
    <property type="term" value="F:nucleic acid binding"/>
    <property type="evidence" value="ECO:0007669"/>
    <property type="project" value="InterPro"/>
</dbReference>
<evidence type="ECO:0000256" key="1">
    <source>
        <dbReference type="SAM" id="MobiDB-lite"/>
    </source>
</evidence>
<sequence>MRRTSIPCNKENPRPRLLGSPPPPHPEWVVVNSDGSVKYPDSLAAAGGLVRDSSGRCLGAFASNLGACTITRAELLGAIQGLRLAWSLG</sequence>
<gene>
    <name evidence="3" type="ORF">LITE_LOCUS18817</name>
</gene>
<dbReference type="InterPro" id="IPR036397">
    <property type="entry name" value="RNaseH_sf"/>
</dbReference>
<reference evidence="3" key="1">
    <citation type="submission" date="2022-08" db="EMBL/GenBank/DDBJ databases">
        <authorList>
            <person name="Gutierrez-Valencia J."/>
        </authorList>
    </citation>
    <scope>NUCLEOTIDE SEQUENCE</scope>
</reference>
<dbReference type="GO" id="GO:0004523">
    <property type="term" value="F:RNA-DNA hybrid ribonuclease activity"/>
    <property type="evidence" value="ECO:0007669"/>
    <property type="project" value="InterPro"/>
</dbReference>
<dbReference type="PANTHER" id="PTHR47723:SF19">
    <property type="entry name" value="POLYNUCLEOTIDYL TRANSFERASE, RIBONUCLEASE H-LIKE SUPERFAMILY PROTEIN"/>
    <property type="match status" value="1"/>
</dbReference>
<dbReference type="InterPro" id="IPR012337">
    <property type="entry name" value="RNaseH-like_sf"/>
</dbReference>
<dbReference type="InterPro" id="IPR044730">
    <property type="entry name" value="RNase_H-like_dom_plant"/>
</dbReference>
<dbReference type="SUPFAM" id="SSF53098">
    <property type="entry name" value="Ribonuclease H-like"/>
    <property type="match status" value="1"/>
</dbReference>
<organism evidence="3 4">
    <name type="scientific">Linum tenue</name>
    <dbReference type="NCBI Taxonomy" id="586396"/>
    <lineage>
        <taxon>Eukaryota</taxon>
        <taxon>Viridiplantae</taxon>
        <taxon>Streptophyta</taxon>
        <taxon>Embryophyta</taxon>
        <taxon>Tracheophyta</taxon>
        <taxon>Spermatophyta</taxon>
        <taxon>Magnoliopsida</taxon>
        <taxon>eudicotyledons</taxon>
        <taxon>Gunneridae</taxon>
        <taxon>Pentapetalae</taxon>
        <taxon>rosids</taxon>
        <taxon>fabids</taxon>
        <taxon>Malpighiales</taxon>
        <taxon>Linaceae</taxon>
        <taxon>Linum</taxon>
    </lineage>
</organism>
<evidence type="ECO:0000313" key="4">
    <source>
        <dbReference type="Proteomes" id="UP001154282"/>
    </source>
</evidence>
<accession>A0AAV0KHU5</accession>
<name>A0AAV0KHU5_9ROSI</name>
<dbReference type="InterPro" id="IPR053151">
    <property type="entry name" value="RNase_H-like"/>
</dbReference>
<evidence type="ECO:0000259" key="2">
    <source>
        <dbReference type="Pfam" id="PF13456"/>
    </source>
</evidence>
<dbReference type="AlphaFoldDB" id="A0AAV0KHU5"/>
<evidence type="ECO:0000313" key="3">
    <source>
        <dbReference type="EMBL" id="CAI0421591.1"/>
    </source>
</evidence>
<feature type="region of interest" description="Disordered" evidence="1">
    <location>
        <begin position="1"/>
        <end position="25"/>
    </location>
</feature>
<dbReference type="Pfam" id="PF13456">
    <property type="entry name" value="RVT_3"/>
    <property type="match status" value="1"/>
</dbReference>
<dbReference type="Proteomes" id="UP001154282">
    <property type="component" value="Unassembled WGS sequence"/>
</dbReference>
<feature type="domain" description="RNase H type-1" evidence="2">
    <location>
        <begin position="32"/>
        <end position="89"/>
    </location>
</feature>
<dbReference type="EMBL" id="CAMGYJ010000005">
    <property type="protein sequence ID" value="CAI0421591.1"/>
    <property type="molecule type" value="Genomic_DNA"/>
</dbReference>